<proteinExistence type="predicted"/>
<dbReference type="EMBL" id="NEVV01000007">
    <property type="protein sequence ID" value="OZI70385.1"/>
    <property type="molecule type" value="Genomic_DNA"/>
</dbReference>
<feature type="domain" description="DUF7661" evidence="1">
    <location>
        <begin position="1"/>
        <end position="63"/>
    </location>
</feature>
<name>A0ABX4F7V3_9BORD</name>
<reference evidence="2 3" key="1">
    <citation type="submission" date="2017-05" db="EMBL/GenBank/DDBJ databases">
        <title>Complete and WGS of Bordetella genogroups.</title>
        <authorList>
            <person name="Spilker T."/>
            <person name="Lipuma J."/>
        </authorList>
    </citation>
    <scope>NUCLEOTIDE SEQUENCE [LARGE SCALE GENOMIC DNA]</scope>
    <source>
        <strain evidence="2 3">AU3139</strain>
    </source>
</reference>
<evidence type="ECO:0000313" key="3">
    <source>
        <dbReference type="Proteomes" id="UP000216524"/>
    </source>
</evidence>
<protein>
    <recommendedName>
        <fullName evidence="1">DUF7661 domain-containing protein</fullName>
    </recommendedName>
</protein>
<evidence type="ECO:0000259" key="1">
    <source>
        <dbReference type="Pfam" id="PF24697"/>
    </source>
</evidence>
<dbReference type="Pfam" id="PF24697">
    <property type="entry name" value="DUF7661"/>
    <property type="match status" value="1"/>
</dbReference>
<keyword evidence="3" id="KW-1185">Reference proteome</keyword>
<accession>A0ABX4F7V3</accession>
<gene>
    <name evidence="2" type="ORF">CAL23_22720</name>
</gene>
<dbReference type="RefSeq" id="WP_068924557.1">
    <property type="nucleotide sequence ID" value="NZ_NEVV01000007.1"/>
</dbReference>
<organism evidence="2 3">
    <name type="scientific">Bordetella genomosp. 6</name>
    <dbReference type="NCBI Taxonomy" id="463024"/>
    <lineage>
        <taxon>Bacteria</taxon>
        <taxon>Pseudomonadati</taxon>
        <taxon>Pseudomonadota</taxon>
        <taxon>Betaproteobacteria</taxon>
        <taxon>Burkholderiales</taxon>
        <taxon>Alcaligenaceae</taxon>
        <taxon>Bordetella</taxon>
    </lineage>
</organism>
<evidence type="ECO:0000313" key="2">
    <source>
        <dbReference type="EMBL" id="OZI70385.1"/>
    </source>
</evidence>
<comment type="caution">
    <text evidence="2">The sequence shown here is derived from an EMBL/GenBank/DDBJ whole genome shotgun (WGS) entry which is preliminary data.</text>
</comment>
<dbReference type="InterPro" id="IPR056078">
    <property type="entry name" value="DUF7661"/>
</dbReference>
<dbReference type="Proteomes" id="UP000216524">
    <property type="component" value="Unassembled WGS sequence"/>
</dbReference>
<sequence>MKFDIYGRYQLDIVREGKAWVAYRSEAGKRARAYDIVIPAALAADQLAEYLDDLLHELAAPGRRITALSTAGG</sequence>